<accession>A0A3N4M7P7</accession>
<evidence type="ECO:0000313" key="2">
    <source>
        <dbReference type="EMBL" id="RPD39318.1"/>
    </source>
</evidence>
<dbReference type="RefSeq" id="WP_120517959.1">
    <property type="nucleotide sequence ID" value="NZ_QXZY01000011.1"/>
</dbReference>
<sequence>MKLDIKLENHDSLQIQMAGGHILTIRTHDDHEFSITSSSEALCAISSGSCNVLNFRTDTNRFGPIPEVKKPKTVAGKGSSGVNRGPYKKKKQQQPAGGTGGNNQGGVEVANADGAEIPNPQQNGESASRKLTEVTA</sequence>
<dbReference type="AlphaFoldDB" id="A0A3N4M7P7"/>
<evidence type="ECO:0000256" key="1">
    <source>
        <dbReference type="SAM" id="MobiDB-lite"/>
    </source>
</evidence>
<feature type="region of interest" description="Disordered" evidence="1">
    <location>
        <begin position="57"/>
        <end position="136"/>
    </location>
</feature>
<protein>
    <submittedName>
        <fullName evidence="2">Uncharacterized protein</fullName>
    </submittedName>
</protein>
<keyword evidence="3" id="KW-1185">Reference proteome</keyword>
<evidence type="ECO:0000313" key="3">
    <source>
        <dbReference type="Proteomes" id="UP000279089"/>
    </source>
</evidence>
<comment type="caution">
    <text evidence="2">The sequence shown here is derived from an EMBL/GenBank/DDBJ whole genome shotgun (WGS) entry which is preliminary data.</text>
</comment>
<dbReference type="Proteomes" id="UP000279089">
    <property type="component" value="Unassembled WGS sequence"/>
</dbReference>
<proteinExistence type="predicted"/>
<name>A0A3N4M7P7_9BACT</name>
<dbReference type="EMBL" id="RMBX01000011">
    <property type="protein sequence ID" value="RPD39318.1"/>
    <property type="molecule type" value="Genomic_DNA"/>
</dbReference>
<gene>
    <name evidence="2" type="ORF">EG028_19520</name>
</gene>
<feature type="compositionally biased region" description="Basic and acidic residues" evidence="1">
    <location>
        <begin position="127"/>
        <end position="136"/>
    </location>
</feature>
<organism evidence="2 3">
    <name type="scientific">Chitinophaga barathri</name>
    <dbReference type="NCBI Taxonomy" id="1647451"/>
    <lineage>
        <taxon>Bacteria</taxon>
        <taxon>Pseudomonadati</taxon>
        <taxon>Bacteroidota</taxon>
        <taxon>Chitinophagia</taxon>
        <taxon>Chitinophagales</taxon>
        <taxon>Chitinophagaceae</taxon>
        <taxon>Chitinophaga</taxon>
    </lineage>
</organism>
<reference evidence="3" key="1">
    <citation type="submission" date="2018-11" db="EMBL/GenBank/DDBJ databases">
        <title>Chitinophaga lutea sp.nov., isolate from arsenic contaminated soil.</title>
        <authorList>
            <person name="Zong Y."/>
        </authorList>
    </citation>
    <scope>NUCLEOTIDE SEQUENCE [LARGE SCALE GENOMIC DNA]</scope>
    <source>
        <strain evidence="3">YLT18</strain>
    </source>
</reference>